<feature type="coiled-coil region" evidence="1">
    <location>
        <begin position="219"/>
        <end position="246"/>
    </location>
</feature>
<protein>
    <submittedName>
        <fullName evidence="3">DUF1713 domain-containing protein</fullName>
    </submittedName>
</protein>
<keyword evidence="1" id="KW-0175">Coiled coil</keyword>
<evidence type="ECO:0000313" key="3">
    <source>
        <dbReference type="WBParaSite" id="MCU_005043-RA"/>
    </source>
</evidence>
<reference evidence="3" key="1">
    <citation type="submission" date="2019-11" db="UniProtKB">
        <authorList>
            <consortium name="WormBaseParasite"/>
        </authorList>
    </citation>
    <scope>IDENTIFICATION</scope>
</reference>
<accession>A0A5K3F5N4</accession>
<dbReference type="AlphaFoldDB" id="A0A5K3F5N4"/>
<proteinExistence type="predicted"/>
<feature type="region of interest" description="Disordered" evidence="2">
    <location>
        <begin position="79"/>
        <end position="118"/>
    </location>
</feature>
<name>A0A5K3F5N4_MESCO</name>
<dbReference type="WBParaSite" id="MCU_005043-RA">
    <property type="protein sequence ID" value="MCU_005043-RA"/>
    <property type="gene ID" value="MCU_005043"/>
</dbReference>
<evidence type="ECO:0000256" key="2">
    <source>
        <dbReference type="SAM" id="MobiDB-lite"/>
    </source>
</evidence>
<organism evidence="3">
    <name type="scientific">Mesocestoides corti</name>
    <name type="common">Flatworm</name>
    <dbReference type="NCBI Taxonomy" id="53468"/>
    <lineage>
        <taxon>Eukaryota</taxon>
        <taxon>Metazoa</taxon>
        <taxon>Spiralia</taxon>
        <taxon>Lophotrochozoa</taxon>
        <taxon>Platyhelminthes</taxon>
        <taxon>Cestoda</taxon>
        <taxon>Eucestoda</taxon>
        <taxon>Cyclophyllidea</taxon>
        <taxon>Mesocestoididae</taxon>
        <taxon>Mesocestoides</taxon>
    </lineage>
</organism>
<evidence type="ECO:0000256" key="1">
    <source>
        <dbReference type="SAM" id="Coils"/>
    </source>
</evidence>
<feature type="compositionally biased region" description="Basic residues" evidence="2">
    <location>
        <begin position="80"/>
        <end position="96"/>
    </location>
</feature>
<sequence>MTIQPSPVPWNFTGTKNLACISVYEKPKAVLDYPLPIFPFQHPPLHDNLVPLPSGLLIPFTLPSQSNEDKYHCVNDIQNRRRKMKKHKRRKWRKKYASLAQPKRESEPELSNPISDTEEGQKALLEATSIIRDLTLALNRVYENIRDVQGTQRLNADLSKNFKEHVEHFQHCRSTIKKAFTSVAEACSRYNIKDSEDIIPYVDAVGDTEHQNLMDGDKFVELRKQRDVLQEQIAEADDELDRCKEALVSALWELNDLTYPVGK</sequence>